<evidence type="ECO:0000313" key="2">
    <source>
        <dbReference type="Proteomes" id="UP000824120"/>
    </source>
</evidence>
<dbReference type="EMBL" id="JACXVP010000012">
    <property type="protein sequence ID" value="KAG5573082.1"/>
    <property type="molecule type" value="Genomic_DNA"/>
</dbReference>
<keyword evidence="2" id="KW-1185">Reference proteome</keyword>
<protein>
    <submittedName>
        <fullName evidence="1">Uncharacterized protein</fullName>
    </submittedName>
</protein>
<reference evidence="1 2" key="1">
    <citation type="submission" date="2020-09" db="EMBL/GenBank/DDBJ databases">
        <title>De no assembly of potato wild relative species, Solanum commersonii.</title>
        <authorList>
            <person name="Cho K."/>
        </authorList>
    </citation>
    <scope>NUCLEOTIDE SEQUENCE [LARGE SCALE GENOMIC DNA]</scope>
    <source>
        <strain evidence="1">LZ3.2</strain>
        <tissue evidence="1">Leaf</tissue>
    </source>
</reference>
<comment type="caution">
    <text evidence="1">The sequence shown here is derived from an EMBL/GenBank/DDBJ whole genome shotgun (WGS) entry which is preliminary data.</text>
</comment>
<sequence>MTYEKLVESKDHEEERMNRERYKMVRKKAKLSIMAAKRATFECWLEREMGGNLHQVKSIKDGDSKVLEKKTVKILEEWKWSTMIPLYKNKDGIQNCNNYRVWIHVGCSTTEVIHLVRRLVYRYKGRIKTYAKIPREILWSCLEARGVSTVYTRGSRTCMMESRLR</sequence>
<gene>
    <name evidence="1" type="ORF">H5410_062848</name>
</gene>
<accession>A0A9J5WBX1</accession>
<evidence type="ECO:0000313" key="1">
    <source>
        <dbReference type="EMBL" id="KAG5573082.1"/>
    </source>
</evidence>
<dbReference type="Proteomes" id="UP000824120">
    <property type="component" value="Chromosome 12"/>
</dbReference>
<organism evidence="1 2">
    <name type="scientific">Solanum commersonii</name>
    <name type="common">Commerson's wild potato</name>
    <name type="synonym">Commerson's nightshade</name>
    <dbReference type="NCBI Taxonomy" id="4109"/>
    <lineage>
        <taxon>Eukaryota</taxon>
        <taxon>Viridiplantae</taxon>
        <taxon>Streptophyta</taxon>
        <taxon>Embryophyta</taxon>
        <taxon>Tracheophyta</taxon>
        <taxon>Spermatophyta</taxon>
        <taxon>Magnoliopsida</taxon>
        <taxon>eudicotyledons</taxon>
        <taxon>Gunneridae</taxon>
        <taxon>Pentapetalae</taxon>
        <taxon>asterids</taxon>
        <taxon>lamiids</taxon>
        <taxon>Solanales</taxon>
        <taxon>Solanaceae</taxon>
        <taxon>Solanoideae</taxon>
        <taxon>Solaneae</taxon>
        <taxon>Solanum</taxon>
    </lineage>
</organism>
<dbReference type="OrthoDB" id="1729993at2759"/>
<proteinExistence type="predicted"/>
<dbReference type="AlphaFoldDB" id="A0A9J5WBX1"/>
<name>A0A9J5WBX1_SOLCO</name>